<organism evidence="1 2">
    <name type="scientific">Chryseobacterium carnipullorum</name>
    <dbReference type="NCBI Taxonomy" id="1124835"/>
    <lineage>
        <taxon>Bacteria</taxon>
        <taxon>Pseudomonadati</taxon>
        <taxon>Bacteroidota</taxon>
        <taxon>Flavobacteriia</taxon>
        <taxon>Flavobacteriales</taxon>
        <taxon>Weeksellaceae</taxon>
        <taxon>Chryseobacterium group</taxon>
        <taxon>Chryseobacterium</taxon>
    </lineage>
</organism>
<accession>A0A376DZ76</accession>
<gene>
    <name evidence="1" type="ORF">NCTC13533_02627</name>
</gene>
<dbReference type="AlphaFoldDB" id="A0A376DZ76"/>
<evidence type="ECO:0000313" key="2">
    <source>
        <dbReference type="Proteomes" id="UP000255224"/>
    </source>
</evidence>
<dbReference type="EMBL" id="UFVQ01000003">
    <property type="protein sequence ID" value="STC98420.1"/>
    <property type="molecule type" value="Genomic_DNA"/>
</dbReference>
<reference evidence="1 2" key="1">
    <citation type="submission" date="2018-06" db="EMBL/GenBank/DDBJ databases">
        <authorList>
            <consortium name="Pathogen Informatics"/>
            <person name="Doyle S."/>
        </authorList>
    </citation>
    <scope>NUCLEOTIDE SEQUENCE [LARGE SCALE GENOMIC DNA]</scope>
    <source>
        <strain evidence="1 2">NCTC13533</strain>
    </source>
</reference>
<proteinExistence type="predicted"/>
<evidence type="ECO:0000313" key="1">
    <source>
        <dbReference type="EMBL" id="STC98420.1"/>
    </source>
</evidence>
<dbReference type="Proteomes" id="UP000255224">
    <property type="component" value="Unassembled WGS sequence"/>
</dbReference>
<protein>
    <submittedName>
        <fullName evidence="1">Uncharacterized protein</fullName>
    </submittedName>
</protein>
<sequence>MILPNNNTNNRIVMMSIEISIVILEAFGKKLSMLF</sequence>
<name>A0A376DZ76_CHRCU</name>